<evidence type="ECO:0000313" key="10">
    <source>
        <dbReference type="Proteomes" id="UP000033163"/>
    </source>
</evidence>
<dbReference type="PATRIC" id="fig|1073571.4.peg.4957"/>
<dbReference type="SUPFAM" id="SSF161098">
    <property type="entry name" value="MetI-like"/>
    <property type="match status" value="1"/>
</dbReference>
<evidence type="ECO:0000259" key="8">
    <source>
        <dbReference type="PROSITE" id="PS50928"/>
    </source>
</evidence>
<dbReference type="Pfam" id="PF19300">
    <property type="entry name" value="BPD_transp_1_N"/>
    <property type="match status" value="1"/>
</dbReference>
<keyword evidence="5 7" id="KW-1133">Transmembrane helix</keyword>
<protein>
    <submittedName>
        <fullName evidence="9">Dipeptide transport system permease protein DppB</fullName>
    </submittedName>
</protein>
<feature type="domain" description="ABC transmembrane type-1" evidence="8">
    <location>
        <begin position="95"/>
        <end position="326"/>
    </location>
</feature>
<dbReference type="GO" id="GO:0071916">
    <property type="term" value="F:dipeptide transmembrane transporter activity"/>
    <property type="evidence" value="ECO:0007669"/>
    <property type="project" value="TreeGrafter"/>
</dbReference>
<dbReference type="RefSeq" id="WP_020429669.1">
    <property type="nucleotide sequence ID" value="NZ_AGBD01000910.1"/>
</dbReference>
<feature type="transmembrane region" description="Helical" evidence="7">
    <location>
        <begin position="101"/>
        <end position="122"/>
    </location>
</feature>
<feature type="transmembrane region" description="Helical" evidence="7">
    <location>
        <begin position="200"/>
        <end position="219"/>
    </location>
</feature>
<dbReference type="AlphaFoldDB" id="A0A0E4CY41"/>
<feature type="transmembrane region" description="Helical" evidence="7">
    <location>
        <begin position="253"/>
        <end position="278"/>
    </location>
</feature>
<reference evidence="10" key="1">
    <citation type="submission" date="2015-03" db="EMBL/GenBank/DDBJ databases">
        <authorList>
            <person name="Wibberg D."/>
        </authorList>
    </citation>
    <scope>NUCLEOTIDE SEQUENCE [LARGE SCALE GENOMIC DNA]</scope>
</reference>
<comment type="subcellular location">
    <subcellularLocation>
        <location evidence="1 7">Cell membrane</location>
        <topology evidence="1 7">Multi-pass membrane protein</topology>
    </subcellularLocation>
</comment>
<gene>
    <name evidence="9" type="primary">dppB3</name>
    <name evidence="9" type="ORF">PRIO_4618</name>
</gene>
<proteinExistence type="inferred from homology"/>
<evidence type="ECO:0000313" key="9">
    <source>
        <dbReference type="EMBL" id="CQR57020.1"/>
    </source>
</evidence>
<evidence type="ECO:0000256" key="7">
    <source>
        <dbReference type="RuleBase" id="RU363032"/>
    </source>
</evidence>
<dbReference type="EMBL" id="LN831776">
    <property type="protein sequence ID" value="CQR57020.1"/>
    <property type="molecule type" value="Genomic_DNA"/>
</dbReference>
<accession>A0A0E4CY41</accession>
<dbReference type="Gene3D" id="1.10.3720.10">
    <property type="entry name" value="MetI-like"/>
    <property type="match status" value="1"/>
</dbReference>
<keyword evidence="6 7" id="KW-0472">Membrane</keyword>
<dbReference type="InterPro" id="IPR035906">
    <property type="entry name" value="MetI-like_sf"/>
</dbReference>
<dbReference type="STRING" id="483937.AMQ84_00625"/>
<sequence length="336" mass="36463">MFAYTLKRLAQMIPALLGIIVITFILSRVLPGDPAIMLAGEQAPEETVNKIRQDMGLDKPLYIQFFSYFGQLFQGNIGYAYHTGHSVASDLATRFPATLELTIASILIAILVAIPVGIIAATRKESVLDHISRVFSLIGACVPIFWLGLMFIYIFYSILGWAPAPMGRISGDLNPPSHITGLYVLDSILSGDMVALKSSIVHLVLPAICLSTGTMAIVARMTRSSMLEVVDQDFVRTARAKGLKESAVIYKHALVNALIPTLTVLGLQFGYLMGGAVITETIFSWPGIGGYVTDSILAADYAPIQAFTLVSAILYCGINLAVDLIYGLIDPRIRYE</sequence>
<dbReference type="Proteomes" id="UP000033163">
    <property type="component" value="Chromosome I"/>
</dbReference>
<evidence type="ECO:0000256" key="2">
    <source>
        <dbReference type="ARBA" id="ARBA00022448"/>
    </source>
</evidence>
<dbReference type="InterPro" id="IPR000515">
    <property type="entry name" value="MetI-like"/>
</dbReference>
<dbReference type="PANTHER" id="PTHR43163:SF6">
    <property type="entry name" value="DIPEPTIDE TRANSPORT SYSTEM PERMEASE PROTEIN DPPB-RELATED"/>
    <property type="match status" value="1"/>
</dbReference>
<evidence type="ECO:0000256" key="6">
    <source>
        <dbReference type="ARBA" id="ARBA00023136"/>
    </source>
</evidence>
<evidence type="ECO:0000256" key="1">
    <source>
        <dbReference type="ARBA" id="ARBA00004651"/>
    </source>
</evidence>
<evidence type="ECO:0000256" key="3">
    <source>
        <dbReference type="ARBA" id="ARBA00022475"/>
    </source>
</evidence>
<dbReference type="PROSITE" id="PS50928">
    <property type="entry name" value="ABC_TM1"/>
    <property type="match status" value="1"/>
</dbReference>
<feature type="transmembrane region" description="Helical" evidence="7">
    <location>
        <begin position="134"/>
        <end position="156"/>
    </location>
</feature>
<keyword evidence="4 7" id="KW-0812">Transmembrane</keyword>
<evidence type="ECO:0000256" key="4">
    <source>
        <dbReference type="ARBA" id="ARBA00022692"/>
    </source>
</evidence>
<dbReference type="GO" id="GO:0005886">
    <property type="term" value="C:plasma membrane"/>
    <property type="evidence" value="ECO:0007669"/>
    <property type="project" value="UniProtKB-SubCell"/>
</dbReference>
<organism evidence="9 10">
    <name type="scientific">Paenibacillus riograndensis SBR5</name>
    <dbReference type="NCBI Taxonomy" id="1073571"/>
    <lineage>
        <taxon>Bacteria</taxon>
        <taxon>Bacillati</taxon>
        <taxon>Bacillota</taxon>
        <taxon>Bacilli</taxon>
        <taxon>Bacillales</taxon>
        <taxon>Paenibacillaceae</taxon>
        <taxon>Paenibacillus</taxon>
        <taxon>Paenibacillus sonchi group</taxon>
    </lineage>
</organism>
<keyword evidence="3" id="KW-1003">Cell membrane</keyword>
<keyword evidence="2 7" id="KW-0813">Transport</keyword>
<name>A0A0E4CY41_9BACL</name>
<feature type="transmembrane region" description="Helical" evidence="7">
    <location>
        <begin position="304"/>
        <end position="329"/>
    </location>
</feature>
<dbReference type="Pfam" id="PF00528">
    <property type="entry name" value="BPD_transp_1"/>
    <property type="match status" value="1"/>
</dbReference>
<dbReference type="KEGG" id="pri:PRIO_4618"/>
<dbReference type="PANTHER" id="PTHR43163">
    <property type="entry name" value="DIPEPTIDE TRANSPORT SYSTEM PERMEASE PROTEIN DPPB-RELATED"/>
    <property type="match status" value="1"/>
</dbReference>
<feature type="transmembrane region" description="Helical" evidence="7">
    <location>
        <begin position="12"/>
        <end position="30"/>
    </location>
</feature>
<dbReference type="HOGENOM" id="CLU_036879_0_3_9"/>
<dbReference type="InterPro" id="IPR045621">
    <property type="entry name" value="BPD_transp_1_N"/>
</dbReference>
<dbReference type="CDD" id="cd06261">
    <property type="entry name" value="TM_PBP2"/>
    <property type="match status" value="1"/>
</dbReference>
<comment type="similarity">
    <text evidence="7">Belongs to the binding-protein-dependent transport system permease family.</text>
</comment>
<evidence type="ECO:0000256" key="5">
    <source>
        <dbReference type="ARBA" id="ARBA00022989"/>
    </source>
</evidence>